<dbReference type="InterPro" id="IPR043502">
    <property type="entry name" value="DNA/RNA_pol_sf"/>
</dbReference>
<organism evidence="2 3">
    <name type="scientific">Acinetobacter phage Presley</name>
    <dbReference type="NCBI Taxonomy" id="1406780"/>
    <lineage>
        <taxon>Viruses</taxon>
        <taxon>Duplodnaviria</taxon>
        <taxon>Heunggongvirae</taxon>
        <taxon>Uroviricota</taxon>
        <taxon>Caudoviricetes</taxon>
        <taxon>Schitoviridae</taxon>
        <taxon>Presleyvirus</taxon>
        <taxon>Presleyvirus presley</taxon>
    </lineage>
</organism>
<dbReference type="OrthoDB" id="4383at10239"/>
<evidence type="ECO:0000313" key="2">
    <source>
        <dbReference type="EMBL" id="AGY48085.1"/>
    </source>
</evidence>
<feature type="domain" description="Death" evidence="1">
    <location>
        <begin position="17"/>
        <end position="76"/>
    </location>
</feature>
<sequence length="316" mass="36520">MYQAELEVMFSKKHAHEHIYDMLLENLETMEMIERGINLLEVWTNVPAKYDTKQQRIDALKGMNIQKIVEEIYTRIISVKGHTALASMASQIGMGLGFADTKQGITLAAEILAVLANSGFFYIYQPFPRGQRYVKCNFELDEETQEIADRAMYMPPMITKPNKLKHNRSSGYQTIKGESLILGGSYKHHEYDICLDVLNIMNSVPLAINEEFREYCLEEPTSELDEIEGAEQMTQIELMNARTQKRLNWEDHVRKSTALYDLMIEEGNQFYLTHKVDTRGRIYSQGHHINPQGTSFKKAILDLHRKEKIDVPEGFF</sequence>
<evidence type="ECO:0000259" key="1">
    <source>
        <dbReference type="PROSITE" id="PS50017"/>
    </source>
</evidence>
<dbReference type="KEGG" id="vg:18504156"/>
<dbReference type="SUPFAM" id="SSF56672">
    <property type="entry name" value="DNA/RNA polymerases"/>
    <property type="match status" value="1"/>
</dbReference>
<accession>U5PVR8</accession>
<reference evidence="2 3" key="1">
    <citation type="journal article" date="2013" name="Genome Announc.">
        <title>Complete Genome of Acinetobacter baumannii N4-Like Podophage Presley.</title>
        <authorList>
            <person name="Farmer N.G."/>
            <person name="Wood T.L."/>
            <person name="Chamakura K.R."/>
            <person name="Kuty Everett G.F."/>
        </authorList>
    </citation>
    <scope>NUCLEOTIDE SEQUENCE [LARGE SCALE GENOMIC DNA]</scope>
</reference>
<dbReference type="GeneID" id="18504156"/>
<proteinExistence type="predicted"/>
<dbReference type="Proteomes" id="UP000017656">
    <property type="component" value="Segment"/>
</dbReference>
<dbReference type="InterPro" id="IPR000488">
    <property type="entry name" value="Death_dom"/>
</dbReference>
<dbReference type="PROSITE" id="PS50017">
    <property type="entry name" value="DEATH_DOMAIN"/>
    <property type="match status" value="1"/>
</dbReference>
<keyword evidence="3" id="KW-1185">Reference proteome</keyword>
<dbReference type="RefSeq" id="YP_009007586.1">
    <property type="nucleotide sequence ID" value="NC_023581.1"/>
</dbReference>
<protein>
    <submittedName>
        <fullName evidence="2">RNA polymerase small subunit</fullName>
    </submittedName>
</protein>
<name>U5PVR8_9CAUD</name>
<evidence type="ECO:0000313" key="3">
    <source>
        <dbReference type="Proteomes" id="UP000017656"/>
    </source>
</evidence>
<gene>
    <name evidence="2" type="ORF">Presley_18</name>
</gene>
<dbReference type="GO" id="GO:0007165">
    <property type="term" value="P:signal transduction"/>
    <property type="evidence" value="ECO:0007669"/>
    <property type="project" value="InterPro"/>
</dbReference>
<dbReference type="EMBL" id="KF669658">
    <property type="protein sequence ID" value="AGY48085.1"/>
    <property type="molecule type" value="Genomic_DNA"/>
</dbReference>